<dbReference type="CDD" id="cd04179">
    <property type="entry name" value="DPM_DPG-synthase_like"/>
    <property type="match status" value="1"/>
</dbReference>
<dbReference type="Pfam" id="PF09837">
    <property type="entry name" value="DUF2064"/>
    <property type="match status" value="1"/>
</dbReference>
<name>A0ABP9EL48_9ACTN</name>
<dbReference type="InterPro" id="IPR018641">
    <property type="entry name" value="Trfase_1_rSAM/seldom-assoc"/>
</dbReference>
<proteinExistence type="predicted"/>
<dbReference type="PANTHER" id="PTHR36529:SF1">
    <property type="entry name" value="GLYCOSYLTRANSFERASE"/>
    <property type="match status" value="1"/>
</dbReference>
<feature type="domain" description="Glycosyltransferase 2-like" evidence="1">
    <location>
        <begin position="16"/>
        <end position="143"/>
    </location>
</feature>
<dbReference type="InterPro" id="IPR001173">
    <property type="entry name" value="Glyco_trans_2-like"/>
</dbReference>
<sequence length="449" mass="46867">MTPATPPSVAAPRVDVILPCLDEAAALPWVLERIPTGWRAVVVDNGSRDGSADLARELGATVVTEPRRGFGAACHAGLLAATAELVCFLDCDGSLDPAELPRVTGPVLAGHADLVLGRRRPTSAGAWPVHARLANAVLARRLRHRTGARLHDLGPMRAAHRERLLALGLGDRRSGYPLEMVLTAAAAGMRITETPVSYRPRAGRSKVTGTVRGTLRAVHDMSGVLAAPPPVLLVIAKAPVPGRVKTRLTPPCTPRQAADLAEAALTDTLRTLATVPAACRLLVLDGEPGDWLPPGWQVVPQTGGGLDERLAAAFTEAARLRPGAPALLVGMDTPQLTAATLAEPLAAARRSGADAWYGPATDGGFWALGLARPTGELARRLLLGVPMSTPHTGAALLERLASAGLSVRHLPSLTDVDTFADARLVADGAPDSRFAACLRSLDPAPGRTR</sequence>
<dbReference type="InterPro" id="IPR029044">
    <property type="entry name" value="Nucleotide-diphossugar_trans"/>
</dbReference>
<dbReference type="Pfam" id="PF00535">
    <property type="entry name" value="Glycos_transf_2"/>
    <property type="match status" value="1"/>
</dbReference>
<dbReference type="SUPFAM" id="SSF53448">
    <property type="entry name" value="Nucleotide-diphospho-sugar transferases"/>
    <property type="match status" value="2"/>
</dbReference>
<dbReference type="Gene3D" id="3.90.550.10">
    <property type="entry name" value="Spore Coat Polysaccharide Biosynthesis Protein SpsA, Chain A"/>
    <property type="match status" value="2"/>
</dbReference>
<evidence type="ECO:0000259" key="1">
    <source>
        <dbReference type="Pfam" id="PF00535"/>
    </source>
</evidence>
<accession>A0ABP9EL48</accession>
<keyword evidence="3" id="KW-1185">Reference proteome</keyword>
<dbReference type="PANTHER" id="PTHR36529">
    <property type="entry name" value="SLL1095 PROTEIN"/>
    <property type="match status" value="1"/>
</dbReference>
<reference evidence="3" key="1">
    <citation type="journal article" date="2019" name="Int. J. Syst. Evol. Microbiol.">
        <title>The Global Catalogue of Microorganisms (GCM) 10K type strain sequencing project: providing services to taxonomists for standard genome sequencing and annotation.</title>
        <authorList>
            <consortium name="The Broad Institute Genomics Platform"/>
            <consortium name="The Broad Institute Genome Sequencing Center for Infectious Disease"/>
            <person name="Wu L."/>
            <person name="Ma J."/>
        </authorList>
    </citation>
    <scope>NUCLEOTIDE SEQUENCE [LARGE SCALE GENOMIC DNA]</scope>
    <source>
        <strain evidence="3">JCM 13006</strain>
    </source>
</reference>
<dbReference type="EMBL" id="BAABIS010000001">
    <property type="protein sequence ID" value="GAA4880675.1"/>
    <property type="molecule type" value="Genomic_DNA"/>
</dbReference>
<evidence type="ECO:0000313" key="3">
    <source>
        <dbReference type="Proteomes" id="UP001501752"/>
    </source>
</evidence>
<comment type="caution">
    <text evidence="2">The sequence shown here is derived from an EMBL/GenBank/DDBJ whole genome shotgun (WGS) entry which is preliminary data.</text>
</comment>
<evidence type="ECO:0000313" key="2">
    <source>
        <dbReference type="EMBL" id="GAA4880675.1"/>
    </source>
</evidence>
<dbReference type="Proteomes" id="UP001501752">
    <property type="component" value="Unassembled WGS sequence"/>
</dbReference>
<organism evidence="2 3">
    <name type="scientific">Kitasatospora terrestris</name>
    <dbReference type="NCBI Taxonomy" id="258051"/>
    <lineage>
        <taxon>Bacteria</taxon>
        <taxon>Bacillati</taxon>
        <taxon>Actinomycetota</taxon>
        <taxon>Actinomycetes</taxon>
        <taxon>Kitasatosporales</taxon>
        <taxon>Streptomycetaceae</taxon>
        <taxon>Kitasatospora</taxon>
    </lineage>
</organism>
<protein>
    <recommendedName>
        <fullName evidence="1">Glycosyltransferase 2-like domain-containing protein</fullName>
    </recommendedName>
</protein>
<gene>
    <name evidence="2" type="ORF">GCM10023235_71170</name>
</gene>